<evidence type="ECO:0000256" key="1">
    <source>
        <dbReference type="SAM" id="MobiDB-lite"/>
    </source>
</evidence>
<evidence type="ECO:0000313" key="3">
    <source>
        <dbReference type="Proteomes" id="UP001445076"/>
    </source>
</evidence>
<dbReference type="AlphaFoldDB" id="A0AAW0YLI6"/>
<comment type="caution">
    <text evidence="2">The sequence shown here is derived from an EMBL/GenBank/DDBJ whole genome shotgun (WGS) entry which is preliminary data.</text>
</comment>
<sequence>ARGVKSGLATQALRPVCIAALSIPRTMKPLSNLYNTWMVVLVATSAVCFPVFDNDDARIGNLLDDNIFKNDLTSNIGLASAWSSTVPVVSQYLQPPDQEFQFMAKDIPTGEAYNTKKVQLKKPSTMSFISSEPSRVLEPPSREFGSISKKSVYLEGVSDILTTPQPSNVKPIIQSEDSELQFPVGNTMVPSASRVKVPIKSFQSKILKPYSLEEKKPTKSSVKNKKNKKPTQFLEPPVSDFGVESTKMAVAKTSPVFLPASYLMPPSREFTGLVTQEIVPPTREFGAPMTIGLIPPTREFALPTTREMVPPTHETTSMRHFLPLIRDMTPPNQEFAVPPPRTMLPPTREFFRG</sequence>
<feature type="non-terminal residue" evidence="2">
    <location>
        <position position="1"/>
    </location>
</feature>
<feature type="region of interest" description="Disordered" evidence="1">
    <location>
        <begin position="214"/>
        <end position="238"/>
    </location>
</feature>
<proteinExistence type="predicted"/>
<keyword evidence="3" id="KW-1185">Reference proteome</keyword>
<protein>
    <submittedName>
        <fullName evidence="2">Uncharacterized protein</fullName>
    </submittedName>
</protein>
<reference evidence="2 3" key="1">
    <citation type="journal article" date="2024" name="BMC Genomics">
        <title>Genome assembly of redclaw crayfish (Cherax quadricarinatus) provides insights into its immune adaptation and hypoxia tolerance.</title>
        <authorList>
            <person name="Liu Z."/>
            <person name="Zheng J."/>
            <person name="Li H."/>
            <person name="Fang K."/>
            <person name="Wang S."/>
            <person name="He J."/>
            <person name="Zhou D."/>
            <person name="Weng S."/>
            <person name="Chi M."/>
            <person name="Gu Z."/>
            <person name="He J."/>
            <person name="Li F."/>
            <person name="Wang M."/>
        </authorList>
    </citation>
    <scope>NUCLEOTIDE SEQUENCE [LARGE SCALE GENOMIC DNA]</scope>
    <source>
        <strain evidence="2">ZL_2023a</strain>
    </source>
</reference>
<name>A0AAW0YLI6_CHEQU</name>
<organism evidence="2 3">
    <name type="scientific">Cherax quadricarinatus</name>
    <name type="common">Australian red claw crayfish</name>
    <dbReference type="NCBI Taxonomy" id="27406"/>
    <lineage>
        <taxon>Eukaryota</taxon>
        <taxon>Metazoa</taxon>
        <taxon>Ecdysozoa</taxon>
        <taxon>Arthropoda</taxon>
        <taxon>Crustacea</taxon>
        <taxon>Multicrustacea</taxon>
        <taxon>Malacostraca</taxon>
        <taxon>Eumalacostraca</taxon>
        <taxon>Eucarida</taxon>
        <taxon>Decapoda</taxon>
        <taxon>Pleocyemata</taxon>
        <taxon>Astacidea</taxon>
        <taxon>Parastacoidea</taxon>
        <taxon>Parastacidae</taxon>
        <taxon>Cherax</taxon>
    </lineage>
</organism>
<evidence type="ECO:0000313" key="2">
    <source>
        <dbReference type="EMBL" id="KAK8753624.1"/>
    </source>
</evidence>
<dbReference type="EMBL" id="JARKIK010000002">
    <property type="protein sequence ID" value="KAK8753624.1"/>
    <property type="molecule type" value="Genomic_DNA"/>
</dbReference>
<accession>A0AAW0YLI6</accession>
<gene>
    <name evidence="2" type="ORF">OTU49_000724</name>
</gene>
<dbReference type="Proteomes" id="UP001445076">
    <property type="component" value="Unassembled WGS sequence"/>
</dbReference>